<evidence type="ECO:0008006" key="3">
    <source>
        <dbReference type="Google" id="ProtNLM"/>
    </source>
</evidence>
<reference evidence="1 2" key="1">
    <citation type="journal article" date="2016" name="Nat. Commun.">
        <title>Thousands of microbial genomes shed light on interconnected biogeochemical processes in an aquifer system.</title>
        <authorList>
            <person name="Anantharaman K."/>
            <person name="Brown C.T."/>
            <person name="Hug L.A."/>
            <person name="Sharon I."/>
            <person name="Castelle C.J."/>
            <person name="Probst A.J."/>
            <person name="Thomas B.C."/>
            <person name="Singh A."/>
            <person name="Wilkins M.J."/>
            <person name="Karaoz U."/>
            <person name="Brodie E.L."/>
            <person name="Williams K.H."/>
            <person name="Hubbard S.S."/>
            <person name="Banfield J.F."/>
        </authorList>
    </citation>
    <scope>NUCLEOTIDE SEQUENCE [LARGE SCALE GENOMIC DNA]</scope>
</reference>
<dbReference type="EMBL" id="MHRQ01000001">
    <property type="protein sequence ID" value="OHA27461.1"/>
    <property type="molecule type" value="Genomic_DNA"/>
</dbReference>
<protein>
    <recommendedName>
        <fullName evidence="3">DUF1795 domain-containing protein</fullName>
    </recommendedName>
</protein>
<dbReference type="Proteomes" id="UP000177565">
    <property type="component" value="Unassembled WGS sequence"/>
</dbReference>
<evidence type="ECO:0000313" key="1">
    <source>
        <dbReference type="EMBL" id="OHA27461.1"/>
    </source>
</evidence>
<comment type="caution">
    <text evidence="1">The sequence shown here is derived from an EMBL/GenBank/DDBJ whole genome shotgun (WGS) entry which is preliminary data.</text>
</comment>
<name>A0A1G2MWZ0_9BACT</name>
<dbReference type="AlphaFoldDB" id="A0A1G2MWZ0"/>
<sequence>MTYGISFSYPDSYVLSEMDAPGSGERAHHVIVLIRREDSPLPVDGEGPPAITIDVYQNNLDNQTTEGWIRNTSQSNFKLSEGRLASTTIGGLPALSYRWSGLYEGTTIALAQTNWVYVFSVTYLEMGAPIVQDFVAIRDSVKISE</sequence>
<proteinExistence type="predicted"/>
<evidence type="ECO:0000313" key="2">
    <source>
        <dbReference type="Proteomes" id="UP000177565"/>
    </source>
</evidence>
<organism evidence="1 2">
    <name type="scientific">Candidatus Taylorbacteria bacterium RIFCSPHIGHO2_02_FULL_46_13</name>
    <dbReference type="NCBI Taxonomy" id="1802312"/>
    <lineage>
        <taxon>Bacteria</taxon>
        <taxon>Candidatus Tayloriibacteriota</taxon>
    </lineage>
</organism>
<accession>A0A1G2MWZ0</accession>
<gene>
    <name evidence="1" type="ORF">A3C06_03390</name>
</gene>